<dbReference type="SMART" id="SM00116">
    <property type="entry name" value="CBS"/>
    <property type="match status" value="1"/>
</dbReference>
<evidence type="ECO:0000256" key="1">
    <source>
        <dbReference type="ARBA" id="ARBA00023122"/>
    </source>
</evidence>
<dbReference type="PANTHER" id="PTHR43080">
    <property type="entry name" value="CBS DOMAIN-CONTAINING PROTEIN CBSX3, MITOCHONDRIAL"/>
    <property type="match status" value="1"/>
</dbReference>
<accession>A0A382FCX6</accession>
<dbReference type="PANTHER" id="PTHR43080:SF2">
    <property type="entry name" value="CBS DOMAIN-CONTAINING PROTEIN"/>
    <property type="match status" value="1"/>
</dbReference>
<proteinExistence type="predicted"/>
<dbReference type="SUPFAM" id="SSF54631">
    <property type="entry name" value="CBS-domain pair"/>
    <property type="match status" value="1"/>
</dbReference>
<dbReference type="EMBL" id="UINC01049315">
    <property type="protein sequence ID" value="SVB60946.1"/>
    <property type="molecule type" value="Genomic_DNA"/>
</dbReference>
<dbReference type="InterPro" id="IPR046342">
    <property type="entry name" value="CBS_dom_sf"/>
</dbReference>
<reference evidence="3" key="1">
    <citation type="submission" date="2018-05" db="EMBL/GenBank/DDBJ databases">
        <authorList>
            <person name="Lanie J.A."/>
            <person name="Ng W.-L."/>
            <person name="Kazmierczak K.M."/>
            <person name="Andrzejewski T.M."/>
            <person name="Davidsen T.M."/>
            <person name="Wayne K.J."/>
            <person name="Tettelin H."/>
            <person name="Glass J.I."/>
            <person name="Rusch D."/>
            <person name="Podicherti R."/>
            <person name="Tsui H.-C.T."/>
            <person name="Winkler M.E."/>
        </authorList>
    </citation>
    <scope>NUCLEOTIDE SEQUENCE</scope>
</reference>
<feature type="domain" description="CBS" evidence="2">
    <location>
        <begin position="47"/>
        <end position="108"/>
    </location>
</feature>
<name>A0A382FCX6_9ZZZZ</name>
<dbReference type="InterPro" id="IPR000644">
    <property type="entry name" value="CBS_dom"/>
</dbReference>
<evidence type="ECO:0000259" key="2">
    <source>
        <dbReference type="PROSITE" id="PS51371"/>
    </source>
</evidence>
<dbReference type="Pfam" id="PF00571">
    <property type="entry name" value="CBS"/>
    <property type="match status" value="1"/>
</dbReference>
<dbReference type="Gene3D" id="3.10.580.10">
    <property type="entry name" value="CBS-domain"/>
    <property type="match status" value="1"/>
</dbReference>
<dbReference type="PROSITE" id="PS51371">
    <property type="entry name" value="CBS"/>
    <property type="match status" value="1"/>
</dbReference>
<keyword evidence="1" id="KW-0129">CBS domain</keyword>
<feature type="non-terminal residue" evidence="3">
    <location>
        <position position="1"/>
    </location>
</feature>
<dbReference type="AlphaFoldDB" id="A0A382FCX6"/>
<sequence length="126" mass="13507">VICPSCTHDNIAGVETCEECGQSLSEAYQDWGSEEFQELLTEPLSVLNPRTPVCVTSTASLAEVISLLQGKNVGCVLVTGEKGELVGIFTERDVLYRVAGLIRNLGQITVESLMTHRPTALNLSAA</sequence>
<gene>
    <name evidence="3" type="ORF">METZ01_LOCUS213800</name>
</gene>
<evidence type="ECO:0000313" key="3">
    <source>
        <dbReference type="EMBL" id="SVB60946.1"/>
    </source>
</evidence>
<feature type="non-terminal residue" evidence="3">
    <location>
        <position position="126"/>
    </location>
</feature>
<protein>
    <recommendedName>
        <fullName evidence="2">CBS domain-containing protein</fullName>
    </recommendedName>
</protein>
<organism evidence="3">
    <name type="scientific">marine metagenome</name>
    <dbReference type="NCBI Taxonomy" id="408172"/>
    <lineage>
        <taxon>unclassified sequences</taxon>
        <taxon>metagenomes</taxon>
        <taxon>ecological metagenomes</taxon>
    </lineage>
</organism>
<dbReference type="InterPro" id="IPR051257">
    <property type="entry name" value="Diverse_CBS-Domain"/>
</dbReference>